<feature type="domain" description="SAM" evidence="5">
    <location>
        <begin position="491"/>
        <end position="556"/>
    </location>
</feature>
<dbReference type="SUPFAM" id="SSF50729">
    <property type="entry name" value="PH domain-like"/>
    <property type="match status" value="1"/>
</dbReference>
<dbReference type="Pfam" id="PF00640">
    <property type="entry name" value="PID"/>
    <property type="match status" value="1"/>
</dbReference>
<dbReference type="Pfam" id="PF00536">
    <property type="entry name" value="SAM_1"/>
    <property type="match status" value="1"/>
</dbReference>
<dbReference type="Gene3D" id="2.30.29.30">
    <property type="entry name" value="Pleckstrin-homology domain (PH domain)/Phosphotyrosine-binding domain (PTB)"/>
    <property type="match status" value="1"/>
</dbReference>
<feature type="compositionally biased region" description="Low complexity" evidence="3">
    <location>
        <begin position="247"/>
        <end position="262"/>
    </location>
</feature>
<feature type="region of interest" description="Disordered" evidence="3">
    <location>
        <begin position="172"/>
        <end position="199"/>
    </location>
</feature>
<evidence type="ECO:0000256" key="1">
    <source>
        <dbReference type="ARBA" id="ARBA00022737"/>
    </source>
</evidence>
<dbReference type="SMART" id="SM00462">
    <property type="entry name" value="PTB"/>
    <property type="match status" value="1"/>
</dbReference>
<evidence type="ECO:0000256" key="2">
    <source>
        <dbReference type="ARBA" id="ARBA00023043"/>
    </source>
</evidence>
<dbReference type="PROSITE" id="PS01179">
    <property type="entry name" value="PID"/>
    <property type="match status" value="1"/>
</dbReference>
<feature type="domain" description="PID" evidence="4">
    <location>
        <begin position="654"/>
        <end position="785"/>
    </location>
</feature>
<feature type="domain" description="SAM" evidence="5">
    <location>
        <begin position="396"/>
        <end position="461"/>
    </location>
</feature>
<dbReference type="GO" id="GO:0005829">
    <property type="term" value="C:cytosol"/>
    <property type="evidence" value="ECO:0007669"/>
    <property type="project" value="TreeGrafter"/>
</dbReference>
<feature type="region of interest" description="Disordered" evidence="3">
    <location>
        <begin position="580"/>
        <end position="618"/>
    </location>
</feature>
<proteinExistence type="predicted"/>
<evidence type="ECO:0000259" key="4">
    <source>
        <dbReference type="PROSITE" id="PS01179"/>
    </source>
</evidence>
<dbReference type="InterPro" id="IPR001660">
    <property type="entry name" value="SAM"/>
</dbReference>
<reference evidence="6" key="1">
    <citation type="submission" date="2015-11" db="EMBL/GenBank/DDBJ databases">
        <title>De novo transcriptome assembly of four potential Pierce s Disease insect vectors from Arizona vineyards.</title>
        <authorList>
            <person name="Tassone E.E."/>
        </authorList>
    </citation>
    <scope>NUCLEOTIDE SEQUENCE</scope>
</reference>
<organism evidence="6">
    <name type="scientific">Graphocephala atropunctata</name>
    <dbReference type="NCBI Taxonomy" id="36148"/>
    <lineage>
        <taxon>Eukaryota</taxon>
        <taxon>Metazoa</taxon>
        <taxon>Ecdysozoa</taxon>
        <taxon>Arthropoda</taxon>
        <taxon>Hexapoda</taxon>
        <taxon>Insecta</taxon>
        <taxon>Pterygota</taxon>
        <taxon>Neoptera</taxon>
        <taxon>Paraneoptera</taxon>
        <taxon>Hemiptera</taxon>
        <taxon>Auchenorrhyncha</taxon>
        <taxon>Membracoidea</taxon>
        <taxon>Cicadellidae</taxon>
        <taxon>Cicadellinae</taxon>
        <taxon>Cicadellini</taxon>
        <taxon>Graphocephala</taxon>
    </lineage>
</organism>
<keyword evidence="2" id="KW-0040">ANK repeat</keyword>
<dbReference type="CDD" id="cd01274">
    <property type="entry name" value="PTB_Anks"/>
    <property type="match status" value="1"/>
</dbReference>
<dbReference type="SMART" id="SM00454">
    <property type="entry name" value="SAM"/>
    <property type="match status" value="2"/>
</dbReference>
<dbReference type="SUPFAM" id="SSF47769">
    <property type="entry name" value="SAM/Pointed domain"/>
    <property type="match status" value="2"/>
</dbReference>
<dbReference type="PANTHER" id="PTHR24174">
    <property type="entry name" value="ANKYRIN REPEAT AND STERILE ALPHA MOTIF DOMAIN-CONTAINING PROTEIN 1"/>
    <property type="match status" value="1"/>
</dbReference>
<feature type="region of interest" description="Disordered" evidence="3">
    <location>
        <begin position="308"/>
        <end position="341"/>
    </location>
</feature>
<protein>
    <recommendedName>
        <fullName evidence="7">PID domain-containing protein</fullName>
    </recommendedName>
</protein>
<dbReference type="PANTHER" id="PTHR24174:SF1">
    <property type="entry name" value="IP14385P"/>
    <property type="match status" value="1"/>
</dbReference>
<feature type="compositionally biased region" description="Polar residues" evidence="3">
    <location>
        <begin position="584"/>
        <end position="597"/>
    </location>
</feature>
<feature type="non-terminal residue" evidence="6">
    <location>
        <position position="1"/>
    </location>
</feature>
<evidence type="ECO:0008006" key="7">
    <source>
        <dbReference type="Google" id="ProtNLM"/>
    </source>
</evidence>
<evidence type="ECO:0000259" key="5">
    <source>
        <dbReference type="PROSITE" id="PS50105"/>
    </source>
</evidence>
<dbReference type="InterPro" id="IPR011993">
    <property type="entry name" value="PH-like_dom_sf"/>
</dbReference>
<dbReference type="InterPro" id="IPR013761">
    <property type="entry name" value="SAM/pointed_sf"/>
</dbReference>
<feature type="region of interest" description="Disordered" evidence="3">
    <location>
        <begin position="242"/>
        <end position="262"/>
    </location>
</feature>
<dbReference type="Pfam" id="PF07647">
    <property type="entry name" value="SAM_2"/>
    <property type="match status" value="1"/>
</dbReference>
<feature type="compositionally biased region" description="Pro residues" evidence="3">
    <location>
        <begin position="186"/>
        <end position="195"/>
    </location>
</feature>
<dbReference type="PROSITE" id="PS50105">
    <property type="entry name" value="SAM_DOMAIN"/>
    <property type="match status" value="2"/>
</dbReference>
<dbReference type="InterPro" id="IPR033635">
    <property type="entry name" value="ANKS1/Caskin"/>
</dbReference>
<evidence type="ECO:0000313" key="6">
    <source>
        <dbReference type="EMBL" id="JAT35762.1"/>
    </source>
</evidence>
<dbReference type="InterPro" id="IPR006020">
    <property type="entry name" value="PTB/PI_dom"/>
</dbReference>
<evidence type="ECO:0000256" key="3">
    <source>
        <dbReference type="SAM" id="MobiDB-lite"/>
    </source>
</evidence>
<sequence length="867" mass="96270">VSPTPPKKPPRRNLSVSPTHLLPLMSVSADCNPSSNAYEYLFLARSGVRSHGDLDDMMACAKLRRGVSADQYVDMKLRRSMAESDDKYQPVAITSLYENIPVRTTNPRRKLRRVHDKSYENCDPSVILSRGDLPFRKVEAYSPAATDSPLFVSNAYITLKTSQESLLNGDIRRQNCPLSPTHYQQPPTPDHPPPSALQAERSIHERIRPLSQEYCNMMKRRSRDMETETDEELLLLVFPANTPADHSSGSLSSSVSLSDKSVSTDNNQVEEYIGDVPFAGLLKGSTTVEGGGRAERPKTLRRLRNVYEQMTGGSSSSSNSSSDMKRPPEDPTPASEKTLSILSPFDEQEEWAKISEIMASFGTGLVRESVFVTELEKEFQARLGLNRSDSGTSIVSTTSTVGQWLTSLNFADYESLFTNYGYDDLDFINGVLEEGDLVEMGISNEKDRVQILEGAKSLAAKVVTAYHPPLPPPTSPPHNNNNNDDDDDDNNKAQTVDDWLASLHLPQYQETFARHLYTDMERVRRVWEVELTAVLEIVRPGHRRRILASLPATRQPPSMDDITQDLSQLKNNIQQLKEEIKTKLPSNQSTPGSTGTLRHSHKKSRPAPPPPPLALSNGGAELEIREPSQLLVGVPATLTTQWRHRPHSLVTGHVTYLASYLGSTLVKELRGTESTKKSIQKMKKTSSTEEKDKVIPEIILTISFRGVKFLKPTNQELICEHEIRNIHCACQDAEDLTHFAYITKDHASKSHYCHVFCVNTMDQATEVILTLGQAFEVAYQMALREGCSLTNRGANGHTRSRSVNQISSQPSPPPVTTQPQTNHSHSRSHSVNEIKVNGNASPQHSEEPMTNGASTPGRAPIVTSDDV</sequence>
<keyword evidence="1" id="KW-0677">Repeat</keyword>
<gene>
    <name evidence="6" type="ORF">g.4406</name>
</gene>
<feature type="region of interest" description="Disordered" evidence="3">
    <location>
        <begin position="465"/>
        <end position="493"/>
    </location>
</feature>
<dbReference type="AlphaFoldDB" id="A0A1B6MIP2"/>
<name>A0A1B6MIP2_9HEMI</name>
<accession>A0A1B6MIP2</accession>
<dbReference type="EMBL" id="GEBQ01004215">
    <property type="protein sequence ID" value="JAT35762.1"/>
    <property type="molecule type" value="Transcribed_RNA"/>
</dbReference>
<feature type="region of interest" description="Disordered" evidence="3">
    <location>
        <begin position="790"/>
        <end position="867"/>
    </location>
</feature>
<dbReference type="Gene3D" id="1.10.150.50">
    <property type="entry name" value="Transcription Factor, Ets-1"/>
    <property type="match status" value="2"/>
</dbReference>